<proteinExistence type="predicted"/>
<sequence length="152" mass="17761">MLSWMIRIGLLVISFVSLLFYPAKALHKYFPVSLFTSGLVLIMCSLSFRYKFWMVSGSIFKRLANDLTFVFGPFFAGTLWTFHLTFGKFWRYVTVNAALSIGVSFLVNPLLQRYNVYKFVNFNSAYLFLTYMGYALVIYPYQLLIKDRKKKA</sequence>
<keyword evidence="1" id="KW-0812">Transmembrane</keyword>
<gene>
    <name evidence="2" type="ORF">GCM10008986_19940</name>
</gene>
<name>A0ABP3L568_9BACI</name>
<keyword evidence="3" id="KW-1185">Reference proteome</keyword>
<keyword evidence="1" id="KW-0472">Membrane</keyword>
<comment type="caution">
    <text evidence="2">The sequence shown here is derived from an EMBL/GenBank/DDBJ whole genome shotgun (WGS) entry which is preliminary data.</text>
</comment>
<feature type="transmembrane region" description="Helical" evidence="1">
    <location>
        <begin position="89"/>
        <end position="107"/>
    </location>
</feature>
<feature type="transmembrane region" description="Helical" evidence="1">
    <location>
        <begin position="35"/>
        <end position="52"/>
    </location>
</feature>
<feature type="transmembrane region" description="Helical" evidence="1">
    <location>
        <begin position="119"/>
        <end position="141"/>
    </location>
</feature>
<reference evidence="3" key="1">
    <citation type="journal article" date="2019" name="Int. J. Syst. Evol. Microbiol.">
        <title>The Global Catalogue of Microorganisms (GCM) 10K type strain sequencing project: providing services to taxonomists for standard genome sequencing and annotation.</title>
        <authorList>
            <consortium name="The Broad Institute Genomics Platform"/>
            <consortium name="The Broad Institute Genome Sequencing Center for Infectious Disease"/>
            <person name="Wu L."/>
            <person name="Ma J."/>
        </authorList>
    </citation>
    <scope>NUCLEOTIDE SEQUENCE [LARGE SCALE GENOMIC DNA]</scope>
    <source>
        <strain evidence="3">JCM 12389</strain>
    </source>
</reference>
<accession>A0ABP3L568</accession>
<dbReference type="Proteomes" id="UP001500880">
    <property type="component" value="Unassembled WGS sequence"/>
</dbReference>
<protein>
    <submittedName>
        <fullName evidence="2">Uncharacterized protein</fullName>
    </submittedName>
</protein>
<evidence type="ECO:0000256" key="1">
    <source>
        <dbReference type="SAM" id="Phobius"/>
    </source>
</evidence>
<evidence type="ECO:0000313" key="3">
    <source>
        <dbReference type="Proteomes" id="UP001500880"/>
    </source>
</evidence>
<dbReference type="EMBL" id="BAAADO010000004">
    <property type="protein sequence ID" value="GAA0493485.1"/>
    <property type="molecule type" value="Genomic_DNA"/>
</dbReference>
<keyword evidence="1" id="KW-1133">Transmembrane helix</keyword>
<feature type="transmembrane region" description="Helical" evidence="1">
    <location>
        <begin position="64"/>
        <end position="83"/>
    </location>
</feature>
<evidence type="ECO:0000313" key="2">
    <source>
        <dbReference type="EMBL" id="GAA0493485.1"/>
    </source>
</evidence>
<organism evidence="2 3">
    <name type="scientific">Salinibacillus aidingensis</name>
    <dbReference type="NCBI Taxonomy" id="237684"/>
    <lineage>
        <taxon>Bacteria</taxon>
        <taxon>Bacillati</taxon>
        <taxon>Bacillota</taxon>
        <taxon>Bacilli</taxon>
        <taxon>Bacillales</taxon>
        <taxon>Bacillaceae</taxon>
        <taxon>Salinibacillus</taxon>
    </lineage>
</organism>